<sequence length="233" mass="25188">MIRVLLWKDMRLIRTIALLAILSVPSVLLLGGIVCFIVQDESIGGQTTVAKLAATFGGGTAYLQAIGYFTVTVCAGCILAGERQDRTCEFLACLPPLRWHHLVSKWLVVVGFILLWLLIYGALFLTTVQLEQSFGTKRFSEQLMPIGGMAQLLIGCSGIAWAASAIARSSVIPILVGFITPGFVVPLIGMLFQFFEISVDLPNQTPLMLAAVCLLGVAGFVAGAFFYLIRSEE</sequence>
<keyword evidence="1" id="KW-1133">Transmembrane helix</keyword>
<proteinExistence type="predicted"/>
<dbReference type="Proteomes" id="UP000238322">
    <property type="component" value="Unassembled WGS sequence"/>
</dbReference>
<evidence type="ECO:0000313" key="3">
    <source>
        <dbReference type="Proteomes" id="UP000238322"/>
    </source>
</evidence>
<name>A0A2S8FQA5_9BACT</name>
<dbReference type="RefSeq" id="WP_105330082.1">
    <property type="nucleotide sequence ID" value="NZ_PUHY01000010.1"/>
</dbReference>
<feature type="transmembrane region" description="Helical" evidence="1">
    <location>
        <begin position="143"/>
        <end position="162"/>
    </location>
</feature>
<evidence type="ECO:0000313" key="2">
    <source>
        <dbReference type="EMBL" id="PQO34351.1"/>
    </source>
</evidence>
<feature type="transmembrane region" description="Helical" evidence="1">
    <location>
        <begin position="12"/>
        <end position="39"/>
    </location>
</feature>
<comment type="caution">
    <text evidence="2">The sequence shown here is derived from an EMBL/GenBank/DDBJ whole genome shotgun (WGS) entry which is preliminary data.</text>
</comment>
<dbReference type="EMBL" id="PUHY01000010">
    <property type="protein sequence ID" value="PQO34351.1"/>
    <property type="molecule type" value="Genomic_DNA"/>
</dbReference>
<feature type="transmembrane region" description="Helical" evidence="1">
    <location>
        <begin position="207"/>
        <end position="229"/>
    </location>
</feature>
<protein>
    <submittedName>
        <fullName evidence="2">Uncharacterized protein</fullName>
    </submittedName>
</protein>
<organism evidence="2 3">
    <name type="scientific">Blastopirellula marina</name>
    <dbReference type="NCBI Taxonomy" id="124"/>
    <lineage>
        <taxon>Bacteria</taxon>
        <taxon>Pseudomonadati</taxon>
        <taxon>Planctomycetota</taxon>
        <taxon>Planctomycetia</taxon>
        <taxon>Pirellulales</taxon>
        <taxon>Pirellulaceae</taxon>
        <taxon>Blastopirellula</taxon>
    </lineage>
</organism>
<keyword evidence="1" id="KW-0472">Membrane</keyword>
<keyword evidence="1" id="KW-0812">Transmembrane</keyword>
<feature type="transmembrane region" description="Helical" evidence="1">
    <location>
        <begin position="174"/>
        <end position="195"/>
    </location>
</feature>
<gene>
    <name evidence="2" type="ORF">C5Y83_12540</name>
</gene>
<dbReference type="OrthoDB" id="10019522at2"/>
<feature type="transmembrane region" description="Helical" evidence="1">
    <location>
        <begin position="59"/>
        <end position="81"/>
    </location>
</feature>
<dbReference type="AlphaFoldDB" id="A0A2S8FQA5"/>
<feature type="transmembrane region" description="Helical" evidence="1">
    <location>
        <begin position="102"/>
        <end position="123"/>
    </location>
</feature>
<reference evidence="2 3" key="1">
    <citation type="submission" date="2018-02" db="EMBL/GenBank/DDBJ databases">
        <title>Comparative genomes isolates from brazilian mangrove.</title>
        <authorList>
            <person name="Araujo J.E."/>
            <person name="Taketani R.G."/>
            <person name="Silva M.C.P."/>
            <person name="Loureco M.V."/>
            <person name="Andreote F.D."/>
        </authorList>
    </citation>
    <scope>NUCLEOTIDE SEQUENCE [LARGE SCALE GENOMIC DNA]</scope>
    <source>
        <strain evidence="2 3">Hex-1 MGV</strain>
    </source>
</reference>
<accession>A0A2S8FQA5</accession>
<evidence type="ECO:0000256" key="1">
    <source>
        <dbReference type="SAM" id="Phobius"/>
    </source>
</evidence>